<proteinExistence type="predicted"/>
<accession>A0ABM7X2I9</accession>
<keyword evidence="3" id="KW-1185">Reference proteome</keyword>
<gene>
    <name evidence="2" type="ORF">AMOR_49940</name>
</gene>
<protein>
    <submittedName>
        <fullName evidence="2">Uncharacterized protein</fullName>
    </submittedName>
</protein>
<evidence type="ECO:0000313" key="2">
    <source>
        <dbReference type="EMBL" id="BDG05998.1"/>
    </source>
</evidence>
<evidence type="ECO:0000313" key="3">
    <source>
        <dbReference type="Proteomes" id="UP001162891"/>
    </source>
</evidence>
<sequence length="137" mass="14776">MVGWRFGLHGAGMAVPLLAAVAASLLMASWLRRWATHALPRATDAAFLSSFQCPDDRVKEVITARADIARVVGIPASRLLPDALLGELTAATTWFGSGALALDELQHRINDRTGRDARDVALMTVRQVVMLLTDLDA</sequence>
<keyword evidence="1" id="KW-1133">Transmembrane helix</keyword>
<name>A0ABM7X2I9_9BACT</name>
<keyword evidence="1" id="KW-0472">Membrane</keyword>
<evidence type="ECO:0000256" key="1">
    <source>
        <dbReference type="SAM" id="Phobius"/>
    </source>
</evidence>
<feature type="transmembrane region" description="Helical" evidence="1">
    <location>
        <begin position="6"/>
        <end position="31"/>
    </location>
</feature>
<keyword evidence="1" id="KW-0812">Transmembrane</keyword>
<reference evidence="3" key="1">
    <citation type="journal article" date="2022" name="Int. J. Syst. Evol. Microbiol.">
        <title>Anaeromyxobacter oryzae sp. nov., Anaeromyxobacter diazotrophicus sp. nov. and Anaeromyxobacter paludicola sp. nov., isolated from paddy soils.</title>
        <authorList>
            <person name="Itoh H."/>
            <person name="Xu Z."/>
            <person name="Mise K."/>
            <person name="Masuda Y."/>
            <person name="Ushijima N."/>
            <person name="Hayakawa C."/>
            <person name="Shiratori Y."/>
            <person name="Senoo K."/>
        </authorList>
    </citation>
    <scope>NUCLEOTIDE SEQUENCE [LARGE SCALE GENOMIC DNA]</scope>
    <source>
        <strain evidence="3">Red232</strain>
    </source>
</reference>
<dbReference type="Proteomes" id="UP001162891">
    <property type="component" value="Chromosome"/>
</dbReference>
<organism evidence="2 3">
    <name type="scientific">Anaeromyxobacter oryzae</name>
    <dbReference type="NCBI Taxonomy" id="2918170"/>
    <lineage>
        <taxon>Bacteria</taxon>
        <taxon>Pseudomonadati</taxon>
        <taxon>Myxococcota</taxon>
        <taxon>Myxococcia</taxon>
        <taxon>Myxococcales</taxon>
        <taxon>Cystobacterineae</taxon>
        <taxon>Anaeromyxobacteraceae</taxon>
        <taxon>Anaeromyxobacter</taxon>
    </lineage>
</organism>
<dbReference type="EMBL" id="AP025591">
    <property type="protein sequence ID" value="BDG05998.1"/>
    <property type="molecule type" value="Genomic_DNA"/>
</dbReference>